<evidence type="ECO:0000313" key="1">
    <source>
        <dbReference type="EMBL" id="CUS35346.1"/>
    </source>
</evidence>
<gene>
    <name evidence="1" type="ORF">COMA2_20221</name>
</gene>
<proteinExistence type="predicted"/>
<accession>A0A0S4LJQ0</accession>
<organism evidence="1 2">
    <name type="scientific">Candidatus Nitrospira nitrificans</name>
    <dbReference type="NCBI Taxonomy" id="1742973"/>
    <lineage>
        <taxon>Bacteria</taxon>
        <taxon>Pseudomonadati</taxon>
        <taxon>Nitrospirota</taxon>
        <taxon>Nitrospiria</taxon>
        <taxon>Nitrospirales</taxon>
        <taxon>Nitrospiraceae</taxon>
        <taxon>Nitrospira</taxon>
    </lineage>
</organism>
<name>A0A0S4LJQ0_9BACT</name>
<dbReference type="AlphaFoldDB" id="A0A0S4LJQ0"/>
<dbReference type="Proteomes" id="UP000198736">
    <property type="component" value="Unassembled WGS sequence"/>
</dbReference>
<evidence type="ECO:0000313" key="2">
    <source>
        <dbReference type="Proteomes" id="UP000198736"/>
    </source>
</evidence>
<dbReference type="STRING" id="1742973.COMA2_20221"/>
<sequence length="116" mass="12411">MGAIHMSRKRVLGRLGGVLCVVLSMTGCASEFSVLSASGEPLLISRRGYSPSECTEKVKDDAVRMGVTLRYIHIRGTAVGRSMLWPFEAGYACEAAIGPEQGPIGSYPGRPRVRGL</sequence>
<protein>
    <submittedName>
        <fullName evidence="1">Uncharacterized protein</fullName>
    </submittedName>
</protein>
<dbReference type="EMBL" id="CZPZ01000012">
    <property type="protein sequence ID" value="CUS35346.1"/>
    <property type="molecule type" value="Genomic_DNA"/>
</dbReference>
<reference evidence="2" key="1">
    <citation type="submission" date="2015-10" db="EMBL/GenBank/DDBJ databases">
        <authorList>
            <person name="Luecker S."/>
            <person name="Luecker S."/>
        </authorList>
    </citation>
    <scope>NUCLEOTIDE SEQUENCE [LARGE SCALE GENOMIC DNA]</scope>
</reference>
<keyword evidence="2" id="KW-1185">Reference proteome</keyword>